<reference evidence="4 5" key="1">
    <citation type="journal article" date="2020" name="ISME J.">
        <title>Uncovering the hidden diversity of litter-decomposition mechanisms in mushroom-forming fungi.</title>
        <authorList>
            <person name="Floudas D."/>
            <person name="Bentzer J."/>
            <person name="Ahren D."/>
            <person name="Johansson T."/>
            <person name="Persson P."/>
            <person name="Tunlid A."/>
        </authorList>
    </citation>
    <scope>NUCLEOTIDE SEQUENCE [LARGE SCALE GENOMIC DNA]</scope>
    <source>
        <strain evidence="4 5">CBS 146.42</strain>
    </source>
</reference>
<sequence length="396" mass="44141">MENDSVTVVIDDGSDTCKAGFAGEDFISSSTEKVHLHDLAQVTTPLVPSSPPSSAAPAIEVDSYTKLIILLGMISRDKAQAIRDILTLRHPIEHGIITNWDDMEKIWHHAFYNELRVAPDEYPVLLTETPLNPRANREKMAQVMFETFNTPAFYLGIRAVLSFYSSGRNTGIALVSGDAVTHAVPIYEGHSISHAITRMDIAGRDLTNLLVKNLTERGYSFTTAAEREVVRDIKEKHCCVALDFEQELQTTAQSSTLERAYELPDGQTITIGNERFRAPEALFQPSLLGFEACSIHLNTYNSIRKCDTDVHRNLYGNIVLSGGTTMFPGFADRMQKELKSYAPAGMKVKIIAPPKRKYSAWIGGSILGSLSTFQSMWCSKQEYDETGPRIVHRKFF</sequence>
<dbReference type="EMBL" id="JAACJO010000003">
    <property type="protein sequence ID" value="KAF5360798.1"/>
    <property type="molecule type" value="Genomic_DNA"/>
</dbReference>
<dbReference type="FunFam" id="3.90.640.10:FF:000001">
    <property type="entry name" value="Actin, muscle"/>
    <property type="match status" value="1"/>
</dbReference>
<dbReference type="SMART" id="SM00268">
    <property type="entry name" value="ACTIN"/>
    <property type="match status" value="1"/>
</dbReference>
<evidence type="ECO:0008006" key="6">
    <source>
        <dbReference type="Google" id="ProtNLM"/>
    </source>
</evidence>
<dbReference type="FunFam" id="3.30.420.40:FF:000050">
    <property type="entry name" value="Actin, alpha skeletal muscle"/>
    <property type="match status" value="1"/>
</dbReference>
<dbReference type="PROSITE" id="PS00432">
    <property type="entry name" value="ACTINS_2"/>
    <property type="match status" value="1"/>
</dbReference>
<evidence type="ECO:0000313" key="4">
    <source>
        <dbReference type="EMBL" id="KAF5360798.1"/>
    </source>
</evidence>
<organism evidence="4 5">
    <name type="scientific">Leucocoprinus leucothites</name>
    <dbReference type="NCBI Taxonomy" id="201217"/>
    <lineage>
        <taxon>Eukaryota</taxon>
        <taxon>Fungi</taxon>
        <taxon>Dikarya</taxon>
        <taxon>Basidiomycota</taxon>
        <taxon>Agaricomycotina</taxon>
        <taxon>Agaricomycetes</taxon>
        <taxon>Agaricomycetidae</taxon>
        <taxon>Agaricales</taxon>
        <taxon>Agaricineae</taxon>
        <taxon>Agaricaceae</taxon>
        <taxon>Leucocoprinus</taxon>
    </lineage>
</organism>
<dbReference type="InterPro" id="IPR004000">
    <property type="entry name" value="Actin"/>
</dbReference>
<protein>
    <recommendedName>
        <fullName evidence="6">Actin</fullName>
    </recommendedName>
</protein>
<dbReference type="Gene3D" id="3.90.640.10">
    <property type="entry name" value="Actin, Chain A, domain 4"/>
    <property type="match status" value="1"/>
</dbReference>
<dbReference type="OrthoDB" id="5132116at2759"/>
<accession>A0A8H5G9E7</accession>
<dbReference type="SUPFAM" id="SSF53067">
    <property type="entry name" value="Actin-like ATPase domain"/>
    <property type="match status" value="2"/>
</dbReference>
<dbReference type="PRINTS" id="PR00190">
    <property type="entry name" value="ACTIN"/>
</dbReference>
<name>A0A8H5G9E7_9AGAR</name>
<dbReference type="AlphaFoldDB" id="A0A8H5G9E7"/>
<dbReference type="Pfam" id="PF00022">
    <property type="entry name" value="Actin"/>
    <property type="match status" value="1"/>
</dbReference>
<keyword evidence="5" id="KW-1185">Reference proteome</keyword>
<dbReference type="Proteomes" id="UP000559027">
    <property type="component" value="Unassembled WGS sequence"/>
</dbReference>
<comment type="catalytic activity">
    <reaction evidence="2">
        <text>ATP + H2O = ADP + phosphate + H(+)</text>
        <dbReference type="Rhea" id="RHEA:13065"/>
        <dbReference type="ChEBI" id="CHEBI:15377"/>
        <dbReference type="ChEBI" id="CHEBI:15378"/>
        <dbReference type="ChEBI" id="CHEBI:30616"/>
        <dbReference type="ChEBI" id="CHEBI:43474"/>
        <dbReference type="ChEBI" id="CHEBI:456216"/>
    </reaction>
</comment>
<evidence type="ECO:0000256" key="1">
    <source>
        <dbReference type="ARBA" id="ARBA00003520"/>
    </source>
</evidence>
<evidence type="ECO:0000256" key="2">
    <source>
        <dbReference type="ARBA" id="ARBA00049360"/>
    </source>
</evidence>
<dbReference type="InterPro" id="IPR004001">
    <property type="entry name" value="Actin_CS"/>
</dbReference>
<comment type="caution">
    <text evidence="4">The sequence shown here is derived from an EMBL/GenBank/DDBJ whole genome shotgun (WGS) entry which is preliminary data.</text>
</comment>
<evidence type="ECO:0000256" key="3">
    <source>
        <dbReference type="RuleBase" id="RU000487"/>
    </source>
</evidence>
<gene>
    <name evidence="4" type="ORF">D9756_004982</name>
</gene>
<dbReference type="FunFam" id="3.30.420.40:FF:000404">
    <property type="entry name" value="Major actin"/>
    <property type="match status" value="1"/>
</dbReference>
<dbReference type="PANTHER" id="PTHR11937">
    <property type="entry name" value="ACTIN"/>
    <property type="match status" value="1"/>
</dbReference>
<comment type="similarity">
    <text evidence="3">Belongs to the actin family.</text>
</comment>
<comment type="function">
    <text evidence="1">Actins are highly conserved proteins that are involved in various types of cell motility and are ubiquitously expressed in all eukaryotic cells.</text>
</comment>
<dbReference type="Gene3D" id="3.30.420.40">
    <property type="match status" value="2"/>
</dbReference>
<proteinExistence type="inferred from homology"/>
<evidence type="ECO:0000313" key="5">
    <source>
        <dbReference type="Proteomes" id="UP000559027"/>
    </source>
</evidence>
<dbReference type="FunFam" id="3.30.420.40:FF:000058">
    <property type="entry name" value="Putative actin-related protein 5"/>
    <property type="match status" value="1"/>
</dbReference>
<dbReference type="InterPro" id="IPR043129">
    <property type="entry name" value="ATPase_NBD"/>
</dbReference>